<dbReference type="EMBL" id="FQ311871">
    <property type="protein sequence ID" value="CBS89966.1"/>
    <property type="molecule type" value="Genomic_DNA"/>
</dbReference>
<keyword evidence="2" id="KW-1185">Reference proteome</keyword>
<reference evidence="2" key="1">
    <citation type="journal article" date="2011" name="PLoS Genet.">
        <title>Azospirillum genomes reveal transition of bacteria from aquatic to terrestrial environments.</title>
        <authorList>
            <person name="Wisniewski-Dye F."/>
            <person name="Borziak K."/>
            <person name="Khalsa-Moyers G."/>
            <person name="Alexandre G."/>
            <person name="Sukharnikov L.O."/>
            <person name="Wuichet K."/>
            <person name="Hurst G.B."/>
            <person name="McDonald W.H."/>
            <person name="Robertson J.S."/>
            <person name="Barbe V."/>
            <person name="Calteau A."/>
            <person name="Rouy Z."/>
            <person name="Mangenot S."/>
            <person name="Prigent-Combaret C."/>
            <person name="Normand P."/>
            <person name="Boyer M."/>
            <person name="Siguier P."/>
            <person name="Dessaux Y."/>
            <person name="Elmerich C."/>
            <person name="Condemine G."/>
            <person name="Krishnen G."/>
            <person name="Kennedy I."/>
            <person name="Paterson A.H."/>
            <person name="Gonzalez V."/>
            <person name="Mavingui P."/>
            <person name="Zhulin I.B."/>
        </authorList>
    </citation>
    <scope>NUCLEOTIDE SEQUENCE [LARGE SCALE GENOMIC DNA]</scope>
    <source>
        <strain evidence="2">4B</strain>
    </source>
</reference>
<evidence type="ECO:0000313" key="1">
    <source>
        <dbReference type="EMBL" id="CBS89966.1"/>
    </source>
</evidence>
<evidence type="ECO:0000313" key="2">
    <source>
        <dbReference type="Proteomes" id="UP000005667"/>
    </source>
</evidence>
<dbReference type="Proteomes" id="UP000005667">
    <property type="component" value="Plasmid AZO_p3"/>
</dbReference>
<protein>
    <submittedName>
        <fullName evidence="1">Uncharacterized protein</fullName>
    </submittedName>
</protein>
<geneLocation type="plasmid" evidence="1 2">
    <name>AZO_p3</name>
</geneLocation>
<dbReference type="KEGG" id="ali:AZOLI_p30119"/>
<proteinExistence type="predicted"/>
<organism evidence="1 2">
    <name type="scientific">Azospirillum lipoferum (strain 4B)</name>
    <dbReference type="NCBI Taxonomy" id="862719"/>
    <lineage>
        <taxon>Bacteria</taxon>
        <taxon>Pseudomonadati</taxon>
        <taxon>Pseudomonadota</taxon>
        <taxon>Alphaproteobacteria</taxon>
        <taxon>Rhodospirillales</taxon>
        <taxon>Azospirillaceae</taxon>
        <taxon>Azospirillum</taxon>
    </lineage>
</organism>
<dbReference type="AlphaFoldDB" id="G7ZF07"/>
<accession>G7ZF07</accession>
<gene>
    <name evidence="1" type="ordered locus">AZOLI_p30119</name>
</gene>
<sequence length="92" mass="10367">MRRQRVFRVYEYHRHHANANYRPGALRASESCRLRVHWSCGVCGVSLHRVVAGTLNPVHDKSNRLTAVAGPQSGVRPGERMCGSARIIHPVR</sequence>
<name>G7ZF07_AZOL4</name>
<dbReference type="HOGENOM" id="CLU_2407004_0_0_5"/>
<keyword evidence="1" id="KW-0614">Plasmid</keyword>